<evidence type="ECO:0000256" key="2">
    <source>
        <dbReference type="SAM" id="Phobius"/>
    </source>
</evidence>
<dbReference type="OrthoDB" id="167151at2759"/>
<keyword evidence="3" id="KW-0418">Kinase</keyword>
<dbReference type="EMBL" id="CAICTM010000629">
    <property type="protein sequence ID" value="CAB9514071.1"/>
    <property type="molecule type" value="Genomic_DNA"/>
</dbReference>
<dbReference type="Pfam" id="PF00560">
    <property type="entry name" value="LRR_1"/>
    <property type="match status" value="2"/>
</dbReference>
<dbReference type="InterPro" id="IPR052941">
    <property type="entry name" value="StomDev_PlantInt_Reg"/>
</dbReference>
<dbReference type="InterPro" id="IPR001611">
    <property type="entry name" value="Leu-rich_rpt"/>
</dbReference>
<sequence length="601" mass="65862">METAETQVEPAIAQPPTIELENHNSGLAVANLVQQETTPQNLPQAQDYNPDNIINNRKERMKQFKTKVLLGFIAFLAITIILVAILIPPHQERLVPTTAPSESPSSNPSQGPSSYSEYWLSLFPDSTVSAILEDPESPQSTAFKWLMEEIDILHNLTEERVVQRLALATFYFANSEEKWQFSDNWLNHSVHECIWYSSLEQWYYTSEASIHIPLDHINPCEQDPTGYLEDGILYHGAGIIKHFWFSLNDLLGSGIPPELYLLTELRSLALDGLNLTSTIPEELSGLPSLEYISMNSCGLYGSIPAALGSLSKLGVIYFAFNSLTGTIPSSLISLTNSMRGMALLGNQLTGPLSTELGLLPDLQFIWFGENFFTGTIPKELGQLTFLEVLDLNRNMLSGTIPVELAALTDMLVLQLDNSGLLGTIPRWLGNMASMDTLSLSDNSFTGTIPTELGLLAKLSSLWLGANALSGTVPSEFGKCEQVLVLTLEMNDLTGTVPTEFGVLTGLILLWLHDNDLTGTVPLELGIVPFSAPYGEVWLHGNHLSGIIPESLCSANNLTFDCSNLLCGCDWCNCSSMSMVLLEVKDQKSDGQLVGEESQPST</sequence>
<name>A0A9N8E3S8_9STRA</name>
<keyword evidence="2" id="KW-1133">Transmembrane helix</keyword>
<proteinExistence type="predicted"/>
<evidence type="ECO:0000313" key="3">
    <source>
        <dbReference type="EMBL" id="CAB9514071.1"/>
    </source>
</evidence>
<dbReference type="AlphaFoldDB" id="A0A9N8E3S8"/>
<dbReference type="InterPro" id="IPR032675">
    <property type="entry name" value="LRR_dom_sf"/>
</dbReference>
<accession>A0A9N8E3S8</accession>
<organism evidence="3 4">
    <name type="scientific">Seminavis robusta</name>
    <dbReference type="NCBI Taxonomy" id="568900"/>
    <lineage>
        <taxon>Eukaryota</taxon>
        <taxon>Sar</taxon>
        <taxon>Stramenopiles</taxon>
        <taxon>Ochrophyta</taxon>
        <taxon>Bacillariophyta</taxon>
        <taxon>Bacillariophyceae</taxon>
        <taxon>Bacillariophycidae</taxon>
        <taxon>Naviculales</taxon>
        <taxon>Naviculaceae</taxon>
        <taxon>Seminavis</taxon>
    </lineage>
</organism>
<feature type="transmembrane region" description="Helical" evidence="2">
    <location>
        <begin position="68"/>
        <end position="87"/>
    </location>
</feature>
<keyword evidence="1" id="KW-0677">Repeat</keyword>
<dbReference type="SUPFAM" id="SSF52058">
    <property type="entry name" value="L domain-like"/>
    <property type="match status" value="1"/>
</dbReference>
<gene>
    <name evidence="3" type="ORF">SEMRO_630_G178340.1</name>
</gene>
<dbReference type="FunFam" id="3.80.10.10:FF:000383">
    <property type="entry name" value="Leucine-rich repeat receptor protein kinase EMS1"/>
    <property type="match status" value="2"/>
</dbReference>
<keyword evidence="4" id="KW-1185">Reference proteome</keyword>
<dbReference type="Gene3D" id="3.80.10.10">
    <property type="entry name" value="Ribonuclease Inhibitor"/>
    <property type="match status" value="2"/>
</dbReference>
<comment type="caution">
    <text evidence="3">The sequence shown here is derived from an EMBL/GenBank/DDBJ whole genome shotgun (WGS) entry which is preliminary data.</text>
</comment>
<dbReference type="Proteomes" id="UP001153069">
    <property type="component" value="Unassembled WGS sequence"/>
</dbReference>
<reference evidence="3" key="1">
    <citation type="submission" date="2020-06" db="EMBL/GenBank/DDBJ databases">
        <authorList>
            <consortium name="Plant Systems Biology data submission"/>
        </authorList>
    </citation>
    <scope>NUCLEOTIDE SEQUENCE</scope>
    <source>
        <strain evidence="3">D6</strain>
    </source>
</reference>
<protein>
    <submittedName>
        <fullName evidence="3">LRR receptor-like serine threonine-protein kinase</fullName>
    </submittedName>
</protein>
<dbReference type="GO" id="GO:0016301">
    <property type="term" value="F:kinase activity"/>
    <property type="evidence" value="ECO:0007669"/>
    <property type="project" value="UniProtKB-KW"/>
</dbReference>
<keyword evidence="2" id="KW-0472">Membrane</keyword>
<evidence type="ECO:0000256" key="1">
    <source>
        <dbReference type="ARBA" id="ARBA00022737"/>
    </source>
</evidence>
<keyword evidence="3" id="KW-0675">Receptor</keyword>
<keyword evidence="3" id="KW-0808">Transferase</keyword>
<keyword evidence="2" id="KW-0812">Transmembrane</keyword>
<dbReference type="PANTHER" id="PTHR48004">
    <property type="entry name" value="OS01G0149700 PROTEIN"/>
    <property type="match status" value="1"/>
</dbReference>
<evidence type="ECO:0000313" key="4">
    <source>
        <dbReference type="Proteomes" id="UP001153069"/>
    </source>
</evidence>
<dbReference type="PANTHER" id="PTHR48004:SF59">
    <property type="entry name" value="LEUCINE-RICH REPEAT-CONTAINING N-TERMINAL PLANT-TYPE DOMAIN-CONTAINING PROTEIN"/>
    <property type="match status" value="1"/>
</dbReference>